<evidence type="ECO:0000313" key="1">
    <source>
        <dbReference type="EMBL" id="MBU2739868.1"/>
    </source>
</evidence>
<organism evidence="1 2">
    <name type="scientific">Acidithiobacillus concretivorus</name>
    <dbReference type="NCBI Taxonomy" id="3063952"/>
    <lineage>
        <taxon>Bacteria</taxon>
        <taxon>Pseudomonadati</taxon>
        <taxon>Pseudomonadota</taxon>
        <taxon>Acidithiobacillia</taxon>
        <taxon>Acidithiobacillales</taxon>
        <taxon>Acidithiobacillaceae</taxon>
        <taxon>Acidithiobacillus</taxon>
    </lineage>
</organism>
<evidence type="ECO:0000313" key="2">
    <source>
        <dbReference type="Proteomes" id="UP001197028"/>
    </source>
</evidence>
<sequence length="68" mass="7120">MNAAHKKTGAGTPAAQHNIVESYSTSIKGRRAITHLWTASRAVHGAALTEDDHALIAEALAEIAEVMG</sequence>
<comment type="caution">
    <text evidence="1">The sequence shown here is derived from an EMBL/GenBank/DDBJ whole genome shotgun (WGS) entry which is preliminary data.</text>
</comment>
<dbReference type="RefSeq" id="WP_215864744.1">
    <property type="nucleotide sequence ID" value="NZ_JABELD010000143.1"/>
</dbReference>
<name>A0ABS5ZT64_9PROT</name>
<accession>A0ABS5ZT64</accession>
<protein>
    <submittedName>
        <fullName evidence="1">Uncharacterized protein</fullName>
    </submittedName>
</protein>
<proteinExistence type="predicted"/>
<keyword evidence="2" id="KW-1185">Reference proteome</keyword>
<gene>
    <name evidence="1" type="ORF">HJG40_14005</name>
</gene>
<reference evidence="1 2" key="1">
    <citation type="journal article" date="2021" name="ISME J.">
        <title>Genomic evolution of the class Acidithiobacillia: deep-branching Proteobacteria living in extreme acidic conditions.</title>
        <authorList>
            <person name="Moya-Beltran A."/>
            <person name="Beard S."/>
            <person name="Rojas-Villalobos C."/>
            <person name="Issotta F."/>
            <person name="Gallardo Y."/>
            <person name="Ulloa R."/>
            <person name="Giaveno A."/>
            <person name="Degli Esposti M."/>
            <person name="Johnson D.B."/>
            <person name="Quatrini R."/>
        </authorList>
    </citation>
    <scope>NUCLEOTIDE SEQUENCE [LARGE SCALE GENOMIC DNA]</scope>
    <source>
        <strain evidence="1 2">ATCC 19703</strain>
    </source>
</reference>
<dbReference type="EMBL" id="JABELD010000143">
    <property type="protein sequence ID" value="MBU2739868.1"/>
    <property type="molecule type" value="Genomic_DNA"/>
</dbReference>
<dbReference type="Proteomes" id="UP001197028">
    <property type="component" value="Unassembled WGS sequence"/>
</dbReference>